<dbReference type="InterPro" id="IPR042240">
    <property type="entry name" value="CHASE_sf"/>
</dbReference>
<keyword evidence="19" id="KW-1185">Reference proteome</keyword>
<dbReference type="Proteomes" id="UP000199658">
    <property type="component" value="Unassembled WGS sequence"/>
</dbReference>
<dbReference type="CDD" id="cd00082">
    <property type="entry name" value="HisKA"/>
    <property type="match status" value="1"/>
</dbReference>
<dbReference type="GO" id="GO:0009927">
    <property type="term" value="F:histidine phosphotransfer kinase activity"/>
    <property type="evidence" value="ECO:0007669"/>
    <property type="project" value="TreeGrafter"/>
</dbReference>
<dbReference type="Gene3D" id="3.30.565.10">
    <property type="entry name" value="Histidine kinase-like ATPase, C-terminal domain"/>
    <property type="match status" value="1"/>
</dbReference>
<dbReference type="InterPro" id="IPR013655">
    <property type="entry name" value="PAS_fold_3"/>
</dbReference>
<dbReference type="PRINTS" id="PR00344">
    <property type="entry name" value="BCTRLSENSOR"/>
</dbReference>
<dbReference type="InterPro" id="IPR005467">
    <property type="entry name" value="His_kinase_dom"/>
</dbReference>
<evidence type="ECO:0000259" key="15">
    <source>
        <dbReference type="PROSITE" id="PS50112"/>
    </source>
</evidence>
<dbReference type="EMBL" id="FOYO01000001">
    <property type="protein sequence ID" value="SFR32659.1"/>
    <property type="molecule type" value="Genomic_DNA"/>
</dbReference>
<feature type="transmembrane region" description="Helical" evidence="12">
    <location>
        <begin position="12"/>
        <end position="32"/>
    </location>
</feature>
<dbReference type="GO" id="GO:0005886">
    <property type="term" value="C:plasma membrane"/>
    <property type="evidence" value="ECO:0007669"/>
    <property type="project" value="TreeGrafter"/>
</dbReference>
<dbReference type="InterPro" id="IPR006189">
    <property type="entry name" value="CHASE_dom"/>
</dbReference>
<keyword evidence="5" id="KW-0808">Transferase</keyword>
<dbReference type="SMART" id="SM00091">
    <property type="entry name" value="PAS"/>
    <property type="match status" value="3"/>
</dbReference>
<dbReference type="PROSITE" id="PS50110">
    <property type="entry name" value="RESPONSE_REGULATORY"/>
    <property type="match status" value="1"/>
</dbReference>
<feature type="domain" description="PAC" evidence="16">
    <location>
        <begin position="657"/>
        <end position="709"/>
    </location>
</feature>
<dbReference type="STRING" id="670154.SAMN04488002_0176"/>
<evidence type="ECO:0000256" key="5">
    <source>
        <dbReference type="ARBA" id="ARBA00022679"/>
    </source>
</evidence>
<dbReference type="PROSITE" id="PS50112">
    <property type="entry name" value="PAS"/>
    <property type="match status" value="2"/>
</dbReference>
<feature type="transmembrane region" description="Helical" evidence="12">
    <location>
        <begin position="297"/>
        <end position="319"/>
    </location>
</feature>
<dbReference type="Pfam" id="PF03924">
    <property type="entry name" value="CHASE"/>
    <property type="match status" value="1"/>
</dbReference>
<dbReference type="InterPro" id="IPR035965">
    <property type="entry name" value="PAS-like_dom_sf"/>
</dbReference>
<feature type="domain" description="Histidine kinase" evidence="13">
    <location>
        <begin position="713"/>
        <end position="932"/>
    </location>
</feature>
<dbReference type="PANTHER" id="PTHR43047">
    <property type="entry name" value="TWO-COMPONENT HISTIDINE PROTEIN KINASE"/>
    <property type="match status" value="1"/>
</dbReference>
<evidence type="ECO:0000256" key="2">
    <source>
        <dbReference type="ARBA" id="ARBA00004370"/>
    </source>
</evidence>
<dbReference type="SUPFAM" id="SSF55874">
    <property type="entry name" value="ATPase domain of HSP90 chaperone/DNA topoisomerase II/histidine kinase"/>
    <property type="match status" value="1"/>
</dbReference>
<dbReference type="PROSITE" id="PS50113">
    <property type="entry name" value="PAC"/>
    <property type="match status" value="2"/>
</dbReference>
<evidence type="ECO:0000256" key="10">
    <source>
        <dbReference type="ARBA" id="ARBA00023136"/>
    </source>
</evidence>
<comment type="catalytic activity">
    <reaction evidence="1">
        <text>ATP + protein L-histidine = ADP + protein N-phospho-L-histidine.</text>
        <dbReference type="EC" id="2.7.13.3"/>
    </reaction>
</comment>
<dbReference type="SUPFAM" id="SSF52172">
    <property type="entry name" value="CheY-like"/>
    <property type="match status" value="1"/>
</dbReference>
<evidence type="ECO:0000259" key="17">
    <source>
        <dbReference type="PROSITE" id="PS50839"/>
    </source>
</evidence>
<feature type="domain" description="Response regulatory" evidence="14">
    <location>
        <begin position="953"/>
        <end position="1063"/>
    </location>
</feature>
<dbReference type="PANTHER" id="PTHR43047:SF62">
    <property type="entry name" value="SENSOR HISTIDINE KINASE DPIB"/>
    <property type="match status" value="1"/>
</dbReference>
<dbReference type="InterPro" id="IPR001789">
    <property type="entry name" value="Sig_transdc_resp-reg_receiver"/>
</dbReference>
<keyword evidence="7" id="KW-0418">Kinase</keyword>
<dbReference type="Gene3D" id="1.10.287.130">
    <property type="match status" value="1"/>
</dbReference>
<dbReference type="CDD" id="cd00130">
    <property type="entry name" value="PAS"/>
    <property type="match status" value="2"/>
</dbReference>
<evidence type="ECO:0000313" key="19">
    <source>
        <dbReference type="Proteomes" id="UP000199658"/>
    </source>
</evidence>
<evidence type="ECO:0000259" key="13">
    <source>
        <dbReference type="PROSITE" id="PS50109"/>
    </source>
</evidence>
<dbReference type="InterPro" id="IPR011006">
    <property type="entry name" value="CheY-like_superfamily"/>
</dbReference>
<evidence type="ECO:0000256" key="3">
    <source>
        <dbReference type="ARBA" id="ARBA00012438"/>
    </source>
</evidence>
<evidence type="ECO:0000259" key="14">
    <source>
        <dbReference type="PROSITE" id="PS50110"/>
    </source>
</evidence>
<dbReference type="SUPFAM" id="SSF55785">
    <property type="entry name" value="PYP-like sensor domain (PAS domain)"/>
    <property type="match status" value="3"/>
</dbReference>
<dbReference type="FunFam" id="1.10.287.130:FF:000001">
    <property type="entry name" value="Two-component sensor histidine kinase"/>
    <property type="match status" value="1"/>
</dbReference>
<dbReference type="Pfam" id="PF13188">
    <property type="entry name" value="PAS_8"/>
    <property type="match status" value="1"/>
</dbReference>
<dbReference type="SMART" id="SM00086">
    <property type="entry name" value="PAC"/>
    <property type="match status" value="2"/>
</dbReference>
<evidence type="ECO:0000256" key="12">
    <source>
        <dbReference type="SAM" id="Phobius"/>
    </source>
</evidence>
<dbReference type="Pfam" id="PF00072">
    <property type="entry name" value="Response_reg"/>
    <property type="match status" value="1"/>
</dbReference>
<dbReference type="Gene3D" id="3.30.450.20">
    <property type="entry name" value="PAS domain"/>
    <property type="match status" value="3"/>
</dbReference>
<dbReference type="RefSeq" id="WP_090211277.1">
    <property type="nucleotide sequence ID" value="NZ_FOYO01000001.1"/>
</dbReference>
<dbReference type="InterPro" id="IPR013767">
    <property type="entry name" value="PAS_fold"/>
</dbReference>
<dbReference type="InterPro" id="IPR036890">
    <property type="entry name" value="HATPase_C_sf"/>
</dbReference>
<sequence>MIGVFSKPQLGWVPVLIVAISFTATLSLAYWLDGDQRQKSEAVFGELTEDNRVALLGRLESYQHALMGAAGYYSASEEVTSEEWREYVQSLSLSDWLPGINGIGIIQPVEKIEIPAFLETAAETGDPDFRIHPETDLDTAFVIRHIEPAANNLEALGLDIAFEDGRRRAAIRARDTRTPQLTQRILLVQDRTKQPGFLLLNPIFRPESTTFLGWSYMPFVGSKTLQNLTRAQTQSFSLTVYDGSEPDEGALIYDERVANSDGPAFTRSLVVQAFGQDWLLVWESTPQFQASEARHSAVLALALGLNLTTLLGALATMLFRKERAVQKLAEEKTRESEARERQTTSIVENAMASIVLLDSENHIITANKATCELFAVDERDLIGAPLSKLVDEIDLVKYGSSKRMKATTSTGIPLVLDGRLSSWQAMDGTTQSVVILQDVTKEEASTQKLRESEDRWNTVLVGAEIGVFDVDLRTGQSIVSDMWKHLMGVPANTVNVDAQRLFLERIHPDDLAVLEAADADCIAGRTSRSVAQYRMKFGDNEWRWMRSDAVVAEWDDKGQAVRLLGAQTDITELRRAQEKLELSEQRFKSVLDNAPVGMAMCAENGDFLGVNGALCTLTGFSAEYMESRKLRDVMVREDFLQLLSNVEELRAQGYNSLKSECRMLTKDGEPKWGLVGVAWTADEVTNEDMYILQVQDISELKEVEKMKAQFVSTMSHELRTPLTSIKGALSLLAGQHGPQMEGSANRLVKIAQQNSERLIALVNDILDLEKISSGQSEFDCSRTNMSELVSQKIELMEPFAKQHGVIFRGHFPTISPHANVEPGRFQQVLSNLLSNAAKYSFDDSIVDVFLELVDNDVRVTVCNSGPGIAESFKPKIFMPFQQADSSDTRSNGGTGLGLNISKKIIEHMGGEIGFDSVVDGETRFWVTIPTAEIELEEDSEAADTSCDSKQPIKILHLEEDQDFAEIVRDSFGKLANVTSVGSLAAAQRQISHSSYDLIIVDWELPDGHGEDLFPSIIRHQASTPVFGLSAQEVRTRSDLIVADLVKSRTDLKDVVSKAIKCVYAHRQSLDSAKRVPPVLA</sequence>
<dbReference type="GO" id="GO:0000155">
    <property type="term" value="F:phosphorelay sensor kinase activity"/>
    <property type="evidence" value="ECO:0007669"/>
    <property type="project" value="InterPro"/>
</dbReference>
<dbReference type="SMART" id="SM00388">
    <property type="entry name" value="HisKA"/>
    <property type="match status" value="1"/>
</dbReference>
<dbReference type="Gene3D" id="3.30.450.350">
    <property type="entry name" value="CHASE domain"/>
    <property type="match status" value="1"/>
</dbReference>
<keyword evidence="6 12" id="KW-0812">Transmembrane</keyword>
<dbReference type="OrthoDB" id="7179697at2"/>
<dbReference type="Pfam" id="PF02518">
    <property type="entry name" value="HATPase_c"/>
    <property type="match status" value="1"/>
</dbReference>
<dbReference type="SMART" id="SM00387">
    <property type="entry name" value="HATPase_c"/>
    <property type="match status" value="1"/>
</dbReference>
<name>A0A1I6FRU3_9RHOB</name>
<dbReference type="CDD" id="cd00156">
    <property type="entry name" value="REC"/>
    <property type="match status" value="1"/>
</dbReference>
<dbReference type="InterPro" id="IPR036097">
    <property type="entry name" value="HisK_dim/P_sf"/>
</dbReference>
<dbReference type="InterPro" id="IPR003594">
    <property type="entry name" value="HATPase_dom"/>
</dbReference>
<evidence type="ECO:0000313" key="18">
    <source>
        <dbReference type="EMBL" id="SFR32659.1"/>
    </source>
</evidence>
<dbReference type="AlphaFoldDB" id="A0A1I6FRU3"/>
<dbReference type="EC" id="2.7.13.3" evidence="3"/>
<dbReference type="InterPro" id="IPR001610">
    <property type="entry name" value="PAC"/>
</dbReference>
<dbReference type="Pfam" id="PF00512">
    <property type="entry name" value="HisKA"/>
    <property type="match status" value="1"/>
</dbReference>
<dbReference type="InterPro" id="IPR003661">
    <property type="entry name" value="HisK_dim/P_dom"/>
</dbReference>
<dbReference type="InterPro" id="IPR000700">
    <property type="entry name" value="PAS-assoc_C"/>
</dbReference>
<feature type="domain" description="CHASE" evidence="17">
    <location>
        <begin position="75"/>
        <end position="281"/>
    </location>
</feature>
<accession>A0A1I6FRU3</accession>
<evidence type="ECO:0000256" key="7">
    <source>
        <dbReference type="ARBA" id="ARBA00022777"/>
    </source>
</evidence>
<keyword evidence="9" id="KW-0902">Two-component regulatory system</keyword>
<evidence type="ECO:0000256" key="9">
    <source>
        <dbReference type="ARBA" id="ARBA00023012"/>
    </source>
</evidence>
<dbReference type="SUPFAM" id="SSF47384">
    <property type="entry name" value="Homodimeric domain of signal transducing histidine kinase"/>
    <property type="match status" value="1"/>
</dbReference>
<proteinExistence type="predicted"/>
<dbReference type="GO" id="GO:0006355">
    <property type="term" value="P:regulation of DNA-templated transcription"/>
    <property type="evidence" value="ECO:0007669"/>
    <property type="project" value="InterPro"/>
</dbReference>
<dbReference type="PROSITE" id="PS50839">
    <property type="entry name" value="CHASE"/>
    <property type="match status" value="1"/>
</dbReference>
<evidence type="ECO:0000256" key="1">
    <source>
        <dbReference type="ARBA" id="ARBA00000085"/>
    </source>
</evidence>
<organism evidence="18 19">
    <name type="scientific">Litoreibacter janthinus</name>
    <dbReference type="NCBI Taxonomy" id="670154"/>
    <lineage>
        <taxon>Bacteria</taxon>
        <taxon>Pseudomonadati</taxon>
        <taxon>Pseudomonadota</taxon>
        <taxon>Alphaproteobacteria</taxon>
        <taxon>Rhodobacterales</taxon>
        <taxon>Roseobacteraceae</taxon>
        <taxon>Litoreibacter</taxon>
    </lineage>
</organism>
<keyword evidence="8 12" id="KW-1133">Transmembrane helix</keyword>
<evidence type="ECO:0000256" key="6">
    <source>
        <dbReference type="ARBA" id="ARBA00022692"/>
    </source>
</evidence>
<dbReference type="NCBIfam" id="TIGR00229">
    <property type="entry name" value="sensory_box"/>
    <property type="match status" value="1"/>
</dbReference>
<reference evidence="19" key="1">
    <citation type="submission" date="2016-10" db="EMBL/GenBank/DDBJ databases">
        <authorList>
            <person name="Varghese N."/>
            <person name="Submissions S."/>
        </authorList>
    </citation>
    <scope>NUCLEOTIDE SEQUENCE [LARGE SCALE GENOMIC DNA]</scope>
    <source>
        <strain evidence="19">DSM 26921</strain>
    </source>
</reference>
<dbReference type="Pfam" id="PF00989">
    <property type="entry name" value="PAS"/>
    <property type="match status" value="1"/>
</dbReference>
<feature type="domain" description="PAS" evidence="15">
    <location>
        <begin position="339"/>
        <end position="383"/>
    </location>
</feature>
<evidence type="ECO:0000259" key="16">
    <source>
        <dbReference type="PROSITE" id="PS50113"/>
    </source>
</evidence>
<protein>
    <recommendedName>
        <fullName evidence="3">histidine kinase</fullName>
        <ecNumber evidence="3">2.7.13.3</ecNumber>
    </recommendedName>
</protein>
<feature type="domain" description="PAS" evidence="15">
    <location>
        <begin position="583"/>
        <end position="653"/>
    </location>
</feature>
<dbReference type="Gene3D" id="3.40.50.2300">
    <property type="match status" value="1"/>
</dbReference>
<evidence type="ECO:0000256" key="4">
    <source>
        <dbReference type="ARBA" id="ARBA00022553"/>
    </source>
</evidence>
<keyword evidence="4 11" id="KW-0597">Phosphoprotein</keyword>
<dbReference type="Pfam" id="PF08447">
    <property type="entry name" value="PAS_3"/>
    <property type="match status" value="1"/>
</dbReference>
<dbReference type="SMART" id="SM01079">
    <property type="entry name" value="CHASE"/>
    <property type="match status" value="1"/>
</dbReference>
<evidence type="ECO:0000256" key="11">
    <source>
        <dbReference type="PROSITE-ProRule" id="PRU00169"/>
    </source>
</evidence>
<dbReference type="InterPro" id="IPR004358">
    <property type="entry name" value="Sig_transdc_His_kin-like_C"/>
</dbReference>
<comment type="subcellular location">
    <subcellularLocation>
        <location evidence="2">Membrane</location>
    </subcellularLocation>
</comment>
<keyword evidence="10 12" id="KW-0472">Membrane</keyword>
<dbReference type="PROSITE" id="PS50109">
    <property type="entry name" value="HIS_KIN"/>
    <property type="match status" value="1"/>
</dbReference>
<evidence type="ECO:0000256" key="8">
    <source>
        <dbReference type="ARBA" id="ARBA00022989"/>
    </source>
</evidence>
<feature type="modified residue" description="4-aspartylphosphate" evidence="11">
    <location>
        <position position="1001"/>
    </location>
</feature>
<feature type="domain" description="PAC" evidence="16">
    <location>
        <begin position="529"/>
        <end position="582"/>
    </location>
</feature>
<dbReference type="InterPro" id="IPR000014">
    <property type="entry name" value="PAS"/>
</dbReference>
<gene>
    <name evidence="18" type="ORF">SAMN04488002_0176</name>
</gene>